<keyword evidence="4" id="KW-0547">Nucleotide-binding</keyword>
<organism evidence="7">
    <name type="scientific">Rheinheimera sp. BAL341</name>
    <dbReference type="NCBI Taxonomy" id="1708203"/>
    <lineage>
        <taxon>Bacteria</taxon>
        <taxon>Pseudomonadati</taxon>
        <taxon>Pseudomonadota</taxon>
        <taxon>Gammaproteobacteria</taxon>
        <taxon>Chromatiales</taxon>
        <taxon>Chromatiaceae</taxon>
        <taxon>Rheinheimera</taxon>
    </lineage>
</organism>
<dbReference type="SUPFAM" id="SSF52540">
    <property type="entry name" value="P-loop containing nucleoside triphosphate hydrolases"/>
    <property type="match status" value="1"/>
</dbReference>
<dbReference type="Gene3D" id="3.40.50.300">
    <property type="entry name" value="P-loop containing nucleotide triphosphate hydrolases"/>
    <property type="match status" value="1"/>
</dbReference>
<sequence>MIKVTDLHKKIGQVQALNGLSFEAHNGTITGLLGPNGAGKTTCLRTLFGLLKADSGSTEIDGLNVATQSTQAKQKLGLFPDPFGLYERLTPREYVQFFAELNGMAGKDAKQATDEVLSLLKMQDIADRRCQGFSQGQRMKTALAQAIVHKPTNIVLDEPTRGLDVMSTRVLRDLLLMLKQQGHCVLFSSHVMQEVAALCDQVVVIAAGRVVAQGSPAELCLRTGKTNLEDAFISLIGTDEGIAA</sequence>
<dbReference type="GO" id="GO:0016887">
    <property type="term" value="F:ATP hydrolysis activity"/>
    <property type="evidence" value="ECO:0007669"/>
    <property type="project" value="InterPro"/>
</dbReference>
<dbReference type="EMBL" id="CAAJGR010000111">
    <property type="protein sequence ID" value="VHO04635.1"/>
    <property type="molecule type" value="Genomic_DNA"/>
</dbReference>
<evidence type="ECO:0000313" key="7">
    <source>
        <dbReference type="EMBL" id="VHO04635.1"/>
    </source>
</evidence>
<dbReference type="GO" id="GO:0005524">
    <property type="term" value="F:ATP binding"/>
    <property type="evidence" value="ECO:0007669"/>
    <property type="project" value="UniProtKB-KW"/>
</dbReference>
<dbReference type="PROSITE" id="PS50893">
    <property type="entry name" value="ABC_TRANSPORTER_2"/>
    <property type="match status" value="1"/>
</dbReference>
<proteinExistence type="inferred from homology"/>
<accession>A0A486XQ01</accession>
<dbReference type="InterPro" id="IPR050763">
    <property type="entry name" value="ABC_transporter_ATP-binding"/>
</dbReference>
<dbReference type="PANTHER" id="PTHR42711">
    <property type="entry name" value="ABC TRANSPORTER ATP-BINDING PROTEIN"/>
    <property type="match status" value="1"/>
</dbReference>
<evidence type="ECO:0000256" key="4">
    <source>
        <dbReference type="ARBA" id="ARBA00022741"/>
    </source>
</evidence>
<feature type="domain" description="ABC transporter" evidence="6">
    <location>
        <begin position="2"/>
        <end position="232"/>
    </location>
</feature>
<evidence type="ECO:0000259" key="6">
    <source>
        <dbReference type="PROSITE" id="PS50893"/>
    </source>
</evidence>
<name>A0A486XQ01_9GAMM</name>
<keyword evidence="3" id="KW-0536">Nodulation</keyword>
<gene>
    <name evidence="7" type="ORF">BAL341_2016</name>
</gene>
<dbReference type="Pfam" id="PF00005">
    <property type="entry name" value="ABC_tran"/>
    <property type="match status" value="1"/>
</dbReference>
<protein>
    <submittedName>
        <fullName evidence="7">ABC-type Na+ transport system, ATPase component</fullName>
    </submittedName>
</protein>
<dbReference type="InterPro" id="IPR003439">
    <property type="entry name" value="ABC_transporter-like_ATP-bd"/>
</dbReference>
<comment type="similarity">
    <text evidence="1">Belongs to the ABC transporter superfamily.</text>
</comment>
<keyword evidence="5" id="KW-0067">ATP-binding</keyword>
<dbReference type="PANTHER" id="PTHR42711:SF5">
    <property type="entry name" value="ABC TRANSPORTER ATP-BINDING PROTEIN NATA"/>
    <property type="match status" value="1"/>
</dbReference>
<dbReference type="InterPro" id="IPR027417">
    <property type="entry name" value="P-loop_NTPase"/>
</dbReference>
<reference evidence="7" key="1">
    <citation type="submission" date="2019-04" db="EMBL/GenBank/DDBJ databases">
        <authorList>
            <person name="Brambilla D."/>
        </authorList>
    </citation>
    <scope>NUCLEOTIDE SEQUENCE</scope>
    <source>
        <strain evidence="7">BAL1</strain>
    </source>
</reference>
<evidence type="ECO:0000256" key="2">
    <source>
        <dbReference type="ARBA" id="ARBA00022448"/>
    </source>
</evidence>
<dbReference type="InterPro" id="IPR003593">
    <property type="entry name" value="AAA+_ATPase"/>
</dbReference>
<keyword evidence="2" id="KW-0813">Transport</keyword>
<evidence type="ECO:0000256" key="5">
    <source>
        <dbReference type="ARBA" id="ARBA00022840"/>
    </source>
</evidence>
<dbReference type="AlphaFoldDB" id="A0A486XQ01"/>
<dbReference type="SMART" id="SM00382">
    <property type="entry name" value="AAA"/>
    <property type="match status" value="1"/>
</dbReference>
<evidence type="ECO:0000256" key="1">
    <source>
        <dbReference type="ARBA" id="ARBA00005417"/>
    </source>
</evidence>
<evidence type="ECO:0000256" key="3">
    <source>
        <dbReference type="ARBA" id="ARBA00022458"/>
    </source>
</evidence>